<name>A0A6I4T7U5_9SPHN</name>
<feature type="region of interest" description="Disordered" evidence="1">
    <location>
        <begin position="47"/>
        <end position="82"/>
    </location>
</feature>
<keyword evidence="2" id="KW-0472">Membrane</keyword>
<dbReference type="EMBL" id="WTYT01000004">
    <property type="protein sequence ID" value="MXO66063.1"/>
    <property type="molecule type" value="Genomic_DNA"/>
</dbReference>
<organism evidence="3 4">
    <name type="scientific">Altericroceibacterium endophyticum</name>
    <dbReference type="NCBI Taxonomy" id="1808508"/>
    <lineage>
        <taxon>Bacteria</taxon>
        <taxon>Pseudomonadati</taxon>
        <taxon>Pseudomonadota</taxon>
        <taxon>Alphaproteobacteria</taxon>
        <taxon>Sphingomonadales</taxon>
        <taxon>Erythrobacteraceae</taxon>
        <taxon>Altericroceibacterium</taxon>
    </lineage>
</organism>
<keyword evidence="2" id="KW-1133">Transmembrane helix</keyword>
<gene>
    <name evidence="3" type="ORF">GRI91_09885</name>
</gene>
<evidence type="ECO:0000313" key="4">
    <source>
        <dbReference type="Proteomes" id="UP000438476"/>
    </source>
</evidence>
<evidence type="ECO:0000256" key="1">
    <source>
        <dbReference type="SAM" id="MobiDB-lite"/>
    </source>
</evidence>
<reference evidence="3 4" key="1">
    <citation type="submission" date="2019-12" db="EMBL/GenBank/DDBJ databases">
        <title>Genomic-based taxomic classification of the family Erythrobacteraceae.</title>
        <authorList>
            <person name="Xu L."/>
        </authorList>
    </citation>
    <scope>NUCLEOTIDE SEQUENCE [LARGE SCALE GENOMIC DNA]</scope>
    <source>
        <strain evidence="3 4">LMG 29518</strain>
    </source>
</reference>
<evidence type="ECO:0000313" key="3">
    <source>
        <dbReference type="EMBL" id="MXO66063.1"/>
    </source>
</evidence>
<dbReference type="RefSeq" id="WP_237437789.1">
    <property type="nucleotide sequence ID" value="NZ_WTYT01000004.1"/>
</dbReference>
<feature type="compositionally biased region" description="Basic and acidic residues" evidence="1">
    <location>
        <begin position="56"/>
        <end position="68"/>
    </location>
</feature>
<feature type="compositionally biased region" description="Polar residues" evidence="1">
    <location>
        <begin position="69"/>
        <end position="82"/>
    </location>
</feature>
<accession>A0A6I4T7U5</accession>
<keyword evidence="4" id="KW-1185">Reference proteome</keyword>
<feature type="transmembrane region" description="Helical" evidence="2">
    <location>
        <begin position="12"/>
        <end position="32"/>
    </location>
</feature>
<dbReference type="AlphaFoldDB" id="A0A6I4T7U5"/>
<proteinExistence type="predicted"/>
<comment type="caution">
    <text evidence="3">The sequence shown here is derived from an EMBL/GenBank/DDBJ whole genome shotgun (WGS) entry which is preliminary data.</text>
</comment>
<protein>
    <submittedName>
        <fullName evidence="3">Uncharacterized protein</fullName>
    </submittedName>
</protein>
<sequence>MRDQTILTLRRIRLAAWLTTGVTIISVLSIFATQQVLTNRADYTQAKPGCAYSPDTHSHPGHSLDEHSQGTSASPHSTHPVI</sequence>
<evidence type="ECO:0000256" key="2">
    <source>
        <dbReference type="SAM" id="Phobius"/>
    </source>
</evidence>
<dbReference type="Proteomes" id="UP000438476">
    <property type="component" value="Unassembled WGS sequence"/>
</dbReference>
<keyword evidence="2" id="KW-0812">Transmembrane</keyword>